<gene>
    <name evidence="1" type="ORF">ACKI1S_37040</name>
</gene>
<evidence type="ECO:0000313" key="2">
    <source>
        <dbReference type="Proteomes" id="UP001631993"/>
    </source>
</evidence>
<dbReference type="Proteomes" id="UP001631993">
    <property type="component" value="Unassembled WGS sequence"/>
</dbReference>
<organism evidence="1 2">
    <name type="scientific">Streptomyces galilaeus</name>
    <dbReference type="NCBI Taxonomy" id="33899"/>
    <lineage>
        <taxon>Bacteria</taxon>
        <taxon>Bacillati</taxon>
        <taxon>Actinomycetota</taxon>
        <taxon>Actinomycetes</taxon>
        <taxon>Kitasatosporales</taxon>
        <taxon>Streptomycetaceae</taxon>
        <taxon>Streptomyces</taxon>
    </lineage>
</organism>
<protein>
    <submittedName>
        <fullName evidence="1">Uncharacterized protein</fullName>
    </submittedName>
</protein>
<sequence length="149" mass="16101">MDAATAPVLTTDAVTVTTDHMGRLYAVIPDDVARPLAVAARKGIDPQAHGTFFESDPHPADSWASTTVRTIFEAVLSSPLSQEDDHAWGLDLYLKYGGGTFYGAIVGESGWNPDTRWWRDYEQTRDLRVRGSASIVAASLPALAGTCTF</sequence>
<keyword evidence="2" id="KW-1185">Reference proteome</keyword>
<dbReference type="RefSeq" id="WP_369276638.1">
    <property type="nucleotide sequence ID" value="NZ_JBJVMW010000027.1"/>
</dbReference>
<proteinExistence type="predicted"/>
<dbReference type="EMBL" id="JBJVNE010000023">
    <property type="protein sequence ID" value="MFM9651747.1"/>
    <property type="molecule type" value="Genomic_DNA"/>
</dbReference>
<name>A0ABW9IV00_STRGJ</name>
<evidence type="ECO:0000313" key="1">
    <source>
        <dbReference type="EMBL" id="MFM9651747.1"/>
    </source>
</evidence>
<comment type="caution">
    <text evidence="1">The sequence shown here is derived from an EMBL/GenBank/DDBJ whole genome shotgun (WGS) entry which is preliminary data.</text>
</comment>
<accession>A0ABW9IV00</accession>
<reference evidence="1 2" key="1">
    <citation type="submission" date="2024-12" db="EMBL/GenBank/DDBJ databases">
        <title>Forecasting of Potato common scab and diversities of Pathogenic streptomyces spp. in china.</title>
        <authorList>
            <person name="Handique U."/>
            <person name="Wu J."/>
        </authorList>
    </citation>
    <scope>NUCLEOTIDE SEQUENCE [LARGE SCALE GENOMIC DNA]</scope>
    <source>
        <strain evidence="1 2">ZRIMU1585</strain>
    </source>
</reference>